<dbReference type="Gene3D" id="3.30.2060.10">
    <property type="entry name" value="Penicillin-binding protein 1b domain"/>
    <property type="match status" value="1"/>
</dbReference>
<dbReference type="Pfam" id="PF03461">
    <property type="entry name" value="TRCF"/>
    <property type="match status" value="1"/>
</dbReference>
<evidence type="ECO:0000256" key="12">
    <source>
        <dbReference type="ARBA" id="ARBA00070128"/>
    </source>
</evidence>
<dbReference type="InterPro" id="IPR001650">
    <property type="entry name" value="Helicase_C-like"/>
</dbReference>
<evidence type="ECO:0000259" key="15">
    <source>
        <dbReference type="PROSITE" id="PS51194"/>
    </source>
</evidence>
<keyword evidence="9 13" id="KW-0234">DNA repair</keyword>
<gene>
    <name evidence="13 16" type="primary">mfd</name>
    <name evidence="16" type="ORF">NCTC11190_00558</name>
</gene>
<evidence type="ECO:0000313" key="16">
    <source>
        <dbReference type="EMBL" id="SUE33351.1"/>
    </source>
</evidence>
<dbReference type="Pfam" id="PF02559">
    <property type="entry name" value="CarD_TRCF_RID"/>
    <property type="match status" value="1"/>
</dbReference>
<dbReference type="EC" id="3.6.4.-" evidence="13"/>
<dbReference type="HAMAP" id="MF_00969">
    <property type="entry name" value="TRCF"/>
    <property type="match status" value="1"/>
</dbReference>
<evidence type="ECO:0000256" key="11">
    <source>
        <dbReference type="ARBA" id="ARBA00061399"/>
    </source>
</evidence>
<evidence type="ECO:0000256" key="13">
    <source>
        <dbReference type="HAMAP-Rule" id="MF_00969"/>
    </source>
</evidence>
<evidence type="ECO:0000256" key="8">
    <source>
        <dbReference type="ARBA" id="ARBA00023125"/>
    </source>
</evidence>
<dbReference type="InterPro" id="IPR041471">
    <property type="entry name" value="UvrB_inter"/>
</dbReference>
<dbReference type="InterPro" id="IPR036101">
    <property type="entry name" value="CarD-like/TRCF_RID_sf"/>
</dbReference>
<dbReference type="Gene3D" id="2.40.10.170">
    <property type="match status" value="1"/>
</dbReference>
<comment type="subcellular location">
    <subcellularLocation>
        <location evidence="1 13">Cytoplasm</location>
    </subcellularLocation>
</comment>
<evidence type="ECO:0000259" key="14">
    <source>
        <dbReference type="PROSITE" id="PS51192"/>
    </source>
</evidence>
<organism evidence="16 17">
    <name type="scientific">Rikenella microfusus</name>
    <dbReference type="NCBI Taxonomy" id="28139"/>
    <lineage>
        <taxon>Bacteria</taxon>
        <taxon>Pseudomonadati</taxon>
        <taxon>Bacteroidota</taxon>
        <taxon>Bacteroidia</taxon>
        <taxon>Bacteroidales</taxon>
        <taxon>Rikenellaceae</taxon>
        <taxon>Rikenella</taxon>
    </lineage>
</organism>
<dbReference type="SMART" id="SM00982">
    <property type="entry name" value="TRCF"/>
    <property type="match status" value="1"/>
</dbReference>
<dbReference type="PROSITE" id="PS51194">
    <property type="entry name" value="HELICASE_CTER"/>
    <property type="match status" value="1"/>
</dbReference>
<evidence type="ECO:0000256" key="7">
    <source>
        <dbReference type="ARBA" id="ARBA00022840"/>
    </source>
</evidence>
<dbReference type="SMART" id="SM01058">
    <property type="entry name" value="CarD_TRCF"/>
    <property type="match status" value="1"/>
</dbReference>
<dbReference type="PROSITE" id="PS51192">
    <property type="entry name" value="HELICASE_ATP_BIND_1"/>
    <property type="match status" value="1"/>
</dbReference>
<dbReference type="InterPro" id="IPR047112">
    <property type="entry name" value="RecG/Mfd"/>
</dbReference>
<feature type="domain" description="Helicase C-terminal" evidence="15">
    <location>
        <begin position="746"/>
        <end position="908"/>
    </location>
</feature>
<evidence type="ECO:0000256" key="6">
    <source>
        <dbReference type="ARBA" id="ARBA00022806"/>
    </source>
</evidence>
<dbReference type="Proteomes" id="UP000255233">
    <property type="component" value="Unassembled WGS sequence"/>
</dbReference>
<evidence type="ECO:0000256" key="2">
    <source>
        <dbReference type="ARBA" id="ARBA00022490"/>
    </source>
</evidence>
<dbReference type="SUPFAM" id="SSF52540">
    <property type="entry name" value="P-loop containing nucleoside triphosphate hydrolases"/>
    <property type="match status" value="4"/>
</dbReference>
<evidence type="ECO:0000313" key="17">
    <source>
        <dbReference type="Proteomes" id="UP000255233"/>
    </source>
</evidence>
<dbReference type="OrthoDB" id="9804325at2"/>
<keyword evidence="2 13" id="KW-0963">Cytoplasm</keyword>
<sequence length="1124" mass="125389">MTIEQLEQRIGDSASVRQLERRYDERNTLRIRGMAGSLFAIVAGHVARRKGGVHLIVAGDRDEASYLCNDLTNLAGSQAVGNILFYPTAYKRSVQTLREDPAGIVQRTAVLTALGSRKERSAPLIICTWPDALAEKVADRQRLAEHVLRIRKGERISMDDLEKRLAGYLFERVDFVGEPGQYSRRGGIIDIFSFGDSKPYRIDFFGDDIESIRLFSVGTQLSTETRDEAEIVPNLKNPELAEKRVSLAEYIGDDPTTLWMTNPVQLLGKLDQIRTKLLGELSDPAQIGSLVTSRRQFLAETKNWRWIGLNVNVPERPAEGDDIDFGASPQPQFNKNFELLAADIRRGNEEGRTTYILTENRAQMERLENVFESVGLEHVGYGHVPLTLHGGFVLPALKLALYTDHQIFDRYHRYTVPGEIDRRESMTIAELNALQIGDYVVHIDHGVGRFGGLVRSTTNGAVQEFVKLVYKDNDILFVNVHSLHRISKYKDKDAPEPKVHKLGSGAWQKLKQTTKNKVKDIARELIALYAKRKASAGFAYSPDGFMQQELEASFLYEDTPDQQSATQAVKEDMEQPVPMDRLVCGDVGFGKTEIAIRAAFKAAADGKQVAVLVPTTVLSLQHYRTFSRRLRDFPVRVENFSRVKTAKQTREILDDLADGKIDIVIGTHRLLGKNVRFKDLGLLIIDEEQKFGVANKEKLRHLKANVDTLTLTATPIPRTLQFSLMGARDMSIINTPPPNRQPVATEVDVFDEEIIREAIEAELQRGGQVFFLHNRVQSLGRMKELIGRLCPGARVAVGHGQMPAGELEKIMMDFIYGEYDVLLATTIIESGIDIPNANTMIINNAHMFGLSDLHQLRGRVGRTNRKAYCYLLIPSEEAVTADAHRRLRALEEFSELGSGFNIAMQDLDIRGAGNILGAEQSGFIADIGFETYQKIMAEAVAELREEQGLEPDTTAIDCVIETDSSAHLPDSYIGNTAEKIRLYRELDGIRTEEALGQFIARLTDRFGEPPAPVAELFEVVRLRRVAESDGIERVVLKNGTATLYFVANEKSAFYRSDRFMAILKAVTAAPKKFKLNQSNNKLSLSVKEAASVPALRRTLEGLAAAGQFSAGGPSVPSAEHEQTR</sequence>
<protein>
    <recommendedName>
        <fullName evidence="12 13">Transcription-repair-coupling factor</fullName>
        <shortName evidence="13">TRCF</shortName>
        <ecNumber evidence="13">3.6.4.-</ecNumber>
    </recommendedName>
</protein>
<dbReference type="GO" id="GO:0016787">
    <property type="term" value="F:hydrolase activity"/>
    <property type="evidence" value="ECO:0007669"/>
    <property type="project" value="UniProtKB-KW"/>
</dbReference>
<dbReference type="SUPFAM" id="SSF141259">
    <property type="entry name" value="CarD-like"/>
    <property type="match status" value="1"/>
</dbReference>
<dbReference type="GO" id="GO:0003684">
    <property type="term" value="F:damaged DNA binding"/>
    <property type="evidence" value="ECO:0007669"/>
    <property type="project" value="InterPro"/>
</dbReference>
<dbReference type="GO" id="GO:0003678">
    <property type="term" value="F:DNA helicase activity"/>
    <property type="evidence" value="ECO:0007669"/>
    <property type="project" value="TreeGrafter"/>
</dbReference>
<dbReference type="InterPro" id="IPR037235">
    <property type="entry name" value="TRCF-like_C_D7"/>
</dbReference>
<dbReference type="STRING" id="880526.GCA_000427365_00888"/>
<keyword evidence="8 13" id="KW-0238">DNA-binding</keyword>
<dbReference type="InterPro" id="IPR003711">
    <property type="entry name" value="CarD-like/TRCF_RID"/>
</dbReference>
<evidence type="ECO:0000256" key="1">
    <source>
        <dbReference type="ARBA" id="ARBA00004496"/>
    </source>
</evidence>
<dbReference type="Pfam" id="PF00271">
    <property type="entry name" value="Helicase_C"/>
    <property type="match status" value="1"/>
</dbReference>
<comment type="similarity">
    <text evidence="10 13">In the N-terminal section; belongs to the UvrB family.</text>
</comment>
<dbReference type="Gene3D" id="3.40.50.11180">
    <property type="match status" value="1"/>
</dbReference>
<dbReference type="InterPro" id="IPR011545">
    <property type="entry name" value="DEAD/DEAH_box_helicase_dom"/>
</dbReference>
<dbReference type="InterPro" id="IPR027417">
    <property type="entry name" value="P-loop_NTPase"/>
</dbReference>
<dbReference type="Gene3D" id="3.40.50.300">
    <property type="entry name" value="P-loop containing nucleotide triphosphate hydrolases"/>
    <property type="match status" value="2"/>
</dbReference>
<proteinExistence type="inferred from homology"/>
<accession>A0A379MNX6</accession>
<dbReference type="PANTHER" id="PTHR47964:SF1">
    <property type="entry name" value="ATP-DEPENDENT DNA HELICASE HOMOLOG RECG, CHLOROPLASTIC"/>
    <property type="match status" value="1"/>
</dbReference>
<dbReference type="Pfam" id="PF17757">
    <property type="entry name" value="UvrB_inter"/>
    <property type="match status" value="1"/>
</dbReference>
<dbReference type="SUPFAM" id="SSF143517">
    <property type="entry name" value="TRCF domain-like"/>
    <property type="match status" value="1"/>
</dbReference>
<keyword evidence="4 13" id="KW-0227">DNA damage</keyword>
<keyword evidence="3 13" id="KW-0547">Nucleotide-binding</keyword>
<dbReference type="RefSeq" id="WP_051214353.1">
    <property type="nucleotide sequence ID" value="NZ_CANTWR010000015.1"/>
</dbReference>
<dbReference type="GO" id="GO:0005737">
    <property type="term" value="C:cytoplasm"/>
    <property type="evidence" value="ECO:0007669"/>
    <property type="project" value="UniProtKB-SubCell"/>
</dbReference>
<dbReference type="GO" id="GO:0005524">
    <property type="term" value="F:ATP binding"/>
    <property type="evidence" value="ECO:0007669"/>
    <property type="project" value="UniProtKB-UniRule"/>
</dbReference>
<evidence type="ECO:0000256" key="9">
    <source>
        <dbReference type="ARBA" id="ARBA00023204"/>
    </source>
</evidence>
<dbReference type="FunFam" id="3.40.50.300:FF:000546">
    <property type="entry name" value="Transcription-repair-coupling factor"/>
    <property type="match status" value="1"/>
</dbReference>
<dbReference type="Pfam" id="PF00270">
    <property type="entry name" value="DEAD"/>
    <property type="match status" value="1"/>
</dbReference>
<comment type="function">
    <text evidence="13">Couples transcription and DNA repair by recognizing RNA polymerase (RNAP) stalled at DNA lesions. Mediates ATP-dependent release of RNAP and its truncated transcript from the DNA, and recruitment of nucleotide excision repair machinery to the damaged site.</text>
</comment>
<evidence type="ECO:0000256" key="5">
    <source>
        <dbReference type="ARBA" id="ARBA00022801"/>
    </source>
</evidence>
<feature type="domain" description="Helicase ATP-binding" evidence="14">
    <location>
        <begin position="572"/>
        <end position="733"/>
    </location>
</feature>
<dbReference type="CDD" id="cd17991">
    <property type="entry name" value="DEXHc_TRCF"/>
    <property type="match status" value="1"/>
</dbReference>
<keyword evidence="17" id="KW-1185">Reference proteome</keyword>
<keyword evidence="7 13" id="KW-0067">ATP-binding</keyword>
<keyword evidence="5 13" id="KW-0378">Hydrolase</keyword>
<name>A0A379MNX6_9BACT</name>
<dbReference type="NCBIfam" id="TIGR00580">
    <property type="entry name" value="mfd"/>
    <property type="match status" value="1"/>
</dbReference>
<dbReference type="GO" id="GO:0006355">
    <property type="term" value="P:regulation of DNA-templated transcription"/>
    <property type="evidence" value="ECO:0007669"/>
    <property type="project" value="UniProtKB-UniRule"/>
</dbReference>
<reference evidence="16 17" key="1">
    <citation type="submission" date="2018-06" db="EMBL/GenBank/DDBJ databases">
        <authorList>
            <consortium name="Pathogen Informatics"/>
            <person name="Doyle S."/>
        </authorList>
    </citation>
    <scope>NUCLEOTIDE SEQUENCE [LARGE SCALE GENOMIC DNA]</scope>
    <source>
        <strain evidence="16 17">NCTC11190</strain>
    </source>
</reference>
<dbReference type="Gene3D" id="3.90.1150.50">
    <property type="entry name" value="Transcription-repair-coupling factor, D7 domain"/>
    <property type="match status" value="1"/>
</dbReference>
<dbReference type="EMBL" id="UGVL01000001">
    <property type="protein sequence ID" value="SUE33351.1"/>
    <property type="molecule type" value="Genomic_DNA"/>
</dbReference>
<dbReference type="InterPro" id="IPR004576">
    <property type="entry name" value="Mfd"/>
</dbReference>
<dbReference type="SMART" id="SM00490">
    <property type="entry name" value="HELICc"/>
    <property type="match status" value="1"/>
</dbReference>
<evidence type="ECO:0000256" key="3">
    <source>
        <dbReference type="ARBA" id="ARBA00022741"/>
    </source>
</evidence>
<dbReference type="InterPro" id="IPR014001">
    <property type="entry name" value="Helicase_ATP-bd"/>
</dbReference>
<dbReference type="PANTHER" id="PTHR47964">
    <property type="entry name" value="ATP-DEPENDENT DNA HELICASE HOMOLOG RECG, CHLOROPLASTIC"/>
    <property type="match status" value="1"/>
</dbReference>
<evidence type="ECO:0000256" key="10">
    <source>
        <dbReference type="ARBA" id="ARBA00061104"/>
    </source>
</evidence>
<dbReference type="GO" id="GO:0000716">
    <property type="term" value="P:transcription-coupled nucleotide-excision repair, DNA damage recognition"/>
    <property type="evidence" value="ECO:0007669"/>
    <property type="project" value="UniProtKB-UniRule"/>
</dbReference>
<evidence type="ECO:0000256" key="4">
    <source>
        <dbReference type="ARBA" id="ARBA00022763"/>
    </source>
</evidence>
<keyword evidence="6" id="KW-0347">Helicase</keyword>
<comment type="similarity">
    <text evidence="11 13">In the C-terminal section; belongs to the helicase family. RecG subfamily.</text>
</comment>
<dbReference type="AlphaFoldDB" id="A0A379MNX6"/>
<dbReference type="InterPro" id="IPR005118">
    <property type="entry name" value="TRCF_C"/>
</dbReference>
<dbReference type="SMART" id="SM00487">
    <property type="entry name" value="DEXDc"/>
    <property type="match status" value="1"/>
</dbReference>